<evidence type="ECO:0000256" key="4">
    <source>
        <dbReference type="ARBA" id="ARBA00022813"/>
    </source>
</evidence>
<keyword evidence="7 9" id="KW-0704">Schiff base</keyword>
<evidence type="ECO:0000256" key="13">
    <source>
        <dbReference type="PIRSR" id="PIRSR006246-5"/>
    </source>
</evidence>
<evidence type="ECO:0000256" key="7">
    <source>
        <dbReference type="ARBA" id="ARBA00023270"/>
    </source>
</evidence>
<dbReference type="Gene3D" id="2.40.40.20">
    <property type="match status" value="1"/>
</dbReference>
<comment type="PTM">
    <text evidence="9 12">Is synthesized initially as an inactive proenzyme, which is activated by self-cleavage at a specific serine bond to produce a beta-subunit with a hydroxyl group at its C-terminus and an alpha-subunit with a pyruvoyl group at its N-terminus.</text>
</comment>
<dbReference type="PANTHER" id="PTHR21012:SF0">
    <property type="entry name" value="ASPARTATE 1-DECARBOXYLASE"/>
    <property type="match status" value="1"/>
</dbReference>
<dbReference type="GO" id="GO:0004068">
    <property type="term" value="F:aspartate 1-decarboxylase activity"/>
    <property type="evidence" value="ECO:0007669"/>
    <property type="project" value="UniProtKB-UniRule"/>
</dbReference>
<dbReference type="InterPro" id="IPR009010">
    <property type="entry name" value="Asp_de-COase-like_dom_sf"/>
</dbReference>
<keyword evidence="3 9" id="KW-0210">Decarboxylase</keyword>
<comment type="function">
    <text evidence="9">Catalyzes the pyruvoyl-dependent decarboxylation of aspartate to produce beta-alanine.</text>
</comment>
<comment type="pathway">
    <text evidence="9">Cofactor biosynthesis; (R)-pantothenate biosynthesis; beta-alanine from L-aspartate: step 1/1.</text>
</comment>
<evidence type="ECO:0000256" key="10">
    <source>
        <dbReference type="PIRSR" id="PIRSR006246-1"/>
    </source>
</evidence>
<comment type="catalytic activity">
    <reaction evidence="9">
        <text>L-aspartate + H(+) = beta-alanine + CO2</text>
        <dbReference type="Rhea" id="RHEA:19497"/>
        <dbReference type="ChEBI" id="CHEBI:15378"/>
        <dbReference type="ChEBI" id="CHEBI:16526"/>
        <dbReference type="ChEBI" id="CHEBI:29991"/>
        <dbReference type="ChEBI" id="CHEBI:57966"/>
        <dbReference type="EC" id="4.1.1.11"/>
    </reaction>
</comment>
<keyword evidence="8 9" id="KW-0670">Pyruvate</keyword>
<evidence type="ECO:0000256" key="11">
    <source>
        <dbReference type="PIRSR" id="PIRSR006246-2"/>
    </source>
</evidence>
<keyword evidence="15" id="KW-1185">Reference proteome</keyword>
<proteinExistence type="inferred from homology"/>
<keyword evidence="5 9" id="KW-0865">Zymogen</keyword>
<dbReference type="GO" id="GO:0005829">
    <property type="term" value="C:cytosol"/>
    <property type="evidence" value="ECO:0007669"/>
    <property type="project" value="TreeGrafter"/>
</dbReference>
<accession>A0A4R6XRI7</accession>
<feature type="chain" id="PRO_5021526475" description="Aspartate 1-decarboxylase alpha chain" evidence="9 13">
    <location>
        <begin position="27"/>
        <end position="132"/>
    </location>
</feature>
<name>A0A4R6XRI7_9GAMM</name>
<dbReference type="UniPathway" id="UPA00028">
    <property type="reaction ID" value="UER00002"/>
</dbReference>
<feature type="active site" description="Proton donor" evidence="9 10">
    <location>
        <position position="60"/>
    </location>
</feature>
<dbReference type="SUPFAM" id="SSF50692">
    <property type="entry name" value="ADC-like"/>
    <property type="match status" value="1"/>
</dbReference>
<dbReference type="HAMAP" id="MF_00446">
    <property type="entry name" value="PanD"/>
    <property type="match status" value="1"/>
</dbReference>
<evidence type="ECO:0000256" key="6">
    <source>
        <dbReference type="ARBA" id="ARBA00023239"/>
    </source>
</evidence>
<comment type="subcellular location">
    <subcellularLocation>
        <location evidence="9">Cytoplasm</location>
    </subcellularLocation>
</comment>
<feature type="modified residue" description="Pyruvic acid (Ser)" evidence="9 12">
    <location>
        <position position="27"/>
    </location>
</feature>
<evidence type="ECO:0000256" key="9">
    <source>
        <dbReference type="HAMAP-Rule" id="MF_00446"/>
    </source>
</evidence>
<dbReference type="EC" id="4.1.1.11" evidence="9"/>
<gene>
    <name evidence="9" type="primary">panD</name>
    <name evidence="14" type="ORF">C8D91_1838</name>
</gene>
<comment type="subunit">
    <text evidence="9">Heterooctamer of four alpha and four beta subunits.</text>
</comment>
<dbReference type="NCBIfam" id="TIGR00223">
    <property type="entry name" value="panD"/>
    <property type="match status" value="1"/>
</dbReference>
<dbReference type="Pfam" id="PF02261">
    <property type="entry name" value="Asp_decarbox"/>
    <property type="match status" value="1"/>
</dbReference>
<feature type="binding site" evidence="9 11">
    <location>
        <position position="59"/>
    </location>
    <ligand>
        <name>substrate</name>
    </ligand>
</feature>
<evidence type="ECO:0000313" key="15">
    <source>
        <dbReference type="Proteomes" id="UP000295724"/>
    </source>
</evidence>
<keyword evidence="6 9" id="KW-0456">Lyase</keyword>
<dbReference type="RefSeq" id="WP_218961652.1">
    <property type="nucleotide sequence ID" value="NZ_SNZB01000003.1"/>
</dbReference>
<sequence length="132" mass="14304">MSMNLTMLHSKIHRATVTDANLNYEGSISICPNLIQAAGLLINQQIDVLNCNSGSRLTTYVIEGGPGEICLNGAAARHNQPGDLVILAAYCSLDSQEAKSHQPNLVFVDSENKISSLKTKETHQKENFEHAA</sequence>
<keyword evidence="4 9" id="KW-0068">Autocatalytic cleavage</keyword>
<dbReference type="GO" id="GO:0006523">
    <property type="term" value="P:alanine biosynthetic process"/>
    <property type="evidence" value="ECO:0007669"/>
    <property type="project" value="InterPro"/>
</dbReference>
<feature type="binding site" evidence="9 11">
    <location>
        <begin position="73"/>
        <end position="75"/>
    </location>
    <ligand>
        <name>substrate</name>
    </ligand>
</feature>
<evidence type="ECO:0000256" key="5">
    <source>
        <dbReference type="ARBA" id="ARBA00023145"/>
    </source>
</evidence>
<evidence type="ECO:0000256" key="1">
    <source>
        <dbReference type="ARBA" id="ARBA00022490"/>
    </source>
</evidence>
<dbReference type="Proteomes" id="UP000295724">
    <property type="component" value="Unassembled WGS sequence"/>
</dbReference>
<feature type="chain" id="PRO_5021526474" description="Aspartate 1-decarboxylase beta chain" evidence="9 13">
    <location>
        <begin position="1"/>
        <end position="26"/>
    </location>
</feature>
<evidence type="ECO:0000256" key="2">
    <source>
        <dbReference type="ARBA" id="ARBA00022655"/>
    </source>
</evidence>
<organism evidence="14 15">
    <name type="scientific">Marinicella litoralis</name>
    <dbReference type="NCBI Taxonomy" id="644220"/>
    <lineage>
        <taxon>Bacteria</taxon>
        <taxon>Pseudomonadati</taxon>
        <taxon>Pseudomonadota</taxon>
        <taxon>Gammaproteobacteria</taxon>
        <taxon>Lysobacterales</taxon>
        <taxon>Marinicellaceae</taxon>
        <taxon>Marinicella</taxon>
    </lineage>
</organism>
<reference evidence="14 15" key="1">
    <citation type="submission" date="2019-03" db="EMBL/GenBank/DDBJ databases">
        <title>Genomic Encyclopedia of Type Strains, Phase IV (KMG-IV): sequencing the most valuable type-strain genomes for metagenomic binning, comparative biology and taxonomic classification.</title>
        <authorList>
            <person name="Goeker M."/>
        </authorList>
    </citation>
    <scope>NUCLEOTIDE SEQUENCE [LARGE SCALE GENOMIC DNA]</scope>
    <source>
        <strain evidence="14 15">DSM 25488</strain>
    </source>
</reference>
<comment type="caution">
    <text evidence="14">The sequence shown here is derived from an EMBL/GenBank/DDBJ whole genome shotgun (WGS) entry which is preliminary data.</text>
</comment>
<evidence type="ECO:0000313" key="14">
    <source>
        <dbReference type="EMBL" id="TDR20860.1"/>
    </source>
</evidence>
<dbReference type="InterPro" id="IPR003190">
    <property type="entry name" value="Asp_decarbox"/>
</dbReference>
<dbReference type="GO" id="GO:0015940">
    <property type="term" value="P:pantothenate biosynthetic process"/>
    <property type="evidence" value="ECO:0007669"/>
    <property type="project" value="UniProtKB-UniRule"/>
</dbReference>
<comment type="cofactor">
    <cofactor evidence="9 10">
        <name>pyruvate</name>
        <dbReference type="ChEBI" id="CHEBI:15361"/>
    </cofactor>
    <text evidence="9 10">Binds 1 pyruvoyl group covalently per subunit.</text>
</comment>
<evidence type="ECO:0000256" key="3">
    <source>
        <dbReference type="ARBA" id="ARBA00022793"/>
    </source>
</evidence>
<dbReference type="AlphaFoldDB" id="A0A4R6XRI7"/>
<feature type="active site" description="Schiff-base intermediate with substrate; via pyruvic acid" evidence="9 10">
    <location>
        <position position="27"/>
    </location>
</feature>
<evidence type="ECO:0000256" key="12">
    <source>
        <dbReference type="PIRSR" id="PIRSR006246-3"/>
    </source>
</evidence>
<keyword evidence="1 9" id="KW-0963">Cytoplasm</keyword>
<dbReference type="PANTHER" id="PTHR21012">
    <property type="entry name" value="ASPARTATE 1-DECARBOXYLASE"/>
    <property type="match status" value="1"/>
</dbReference>
<protein>
    <recommendedName>
        <fullName evidence="9">Aspartate 1-decarboxylase</fullName>
        <ecNumber evidence="9">4.1.1.11</ecNumber>
    </recommendedName>
    <alternativeName>
        <fullName evidence="9">Aspartate alpha-decarboxylase</fullName>
    </alternativeName>
    <component>
        <recommendedName>
            <fullName evidence="9">Aspartate 1-decarboxylase beta chain</fullName>
        </recommendedName>
    </component>
    <component>
        <recommendedName>
            <fullName evidence="9">Aspartate 1-decarboxylase alpha chain</fullName>
        </recommendedName>
    </component>
</protein>
<evidence type="ECO:0000256" key="8">
    <source>
        <dbReference type="ARBA" id="ARBA00023317"/>
    </source>
</evidence>
<dbReference type="CDD" id="cd06919">
    <property type="entry name" value="Asp_decarbox"/>
    <property type="match status" value="1"/>
</dbReference>
<dbReference type="EMBL" id="SNZB01000003">
    <property type="protein sequence ID" value="TDR20860.1"/>
    <property type="molecule type" value="Genomic_DNA"/>
</dbReference>
<comment type="similarity">
    <text evidence="9">Belongs to the PanD family.</text>
</comment>
<dbReference type="PIRSF" id="PIRSF006246">
    <property type="entry name" value="Asp_decarbox"/>
    <property type="match status" value="1"/>
</dbReference>
<keyword evidence="2 9" id="KW-0566">Pantothenate biosynthesis</keyword>